<dbReference type="PANTHER" id="PTHR38460">
    <property type="entry name" value="TAUTOMERASE YOLI-RELATED"/>
    <property type="match status" value="1"/>
</dbReference>
<keyword evidence="2" id="KW-1185">Reference proteome</keyword>
<accession>A0ABS6BXK2</accession>
<dbReference type="PANTHER" id="PTHR38460:SF1">
    <property type="entry name" value="TAUTOMERASE YOLI-RELATED"/>
    <property type="match status" value="1"/>
</dbReference>
<reference evidence="1 2" key="1">
    <citation type="submission" date="2021-06" db="EMBL/GenBank/DDBJ databases">
        <title>Clostridia strains as spoilage organisms.</title>
        <authorList>
            <person name="Wambui J."/>
            <person name="Stephan R."/>
            <person name="Stevens M.J.A."/>
        </authorList>
    </citation>
    <scope>NUCLEOTIDE SEQUENCE [LARGE SCALE GENOMIC DNA]</scope>
    <source>
        <strain evidence="1 2">DSM 14204</strain>
    </source>
</reference>
<sequence length="129" mass="14864">MPLIQFDMIEGRTEKEIIKILDVAHIEVVEAFKVPEGDRYQIVHQHHAYEMIIKDTGLGFERSSNVIVITITSRQRSSEMKETLYKKLAISLKKECNIDPVDIMVSMVFNEGEDWSFAFGRAQFLTGEL</sequence>
<dbReference type="Pfam" id="PF14552">
    <property type="entry name" value="Tautomerase_2"/>
    <property type="match status" value="1"/>
</dbReference>
<gene>
    <name evidence="1" type="ORF">KPL37_16550</name>
</gene>
<dbReference type="InterPro" id="IPR037479">
    <property type="entry name" value="Tauto_MSAD"/>
</dbReference>
<organism evidence="1 2">
    <name type="scientific">Clostridium frigoris</name>
    <dbReference type="NCBI Taxonomy" id="205327"/>
    <lineage>
        <taxon>Bacteria</taxon>
        <taxon>Bacillati</taxon>
        <taxon>Bacillota</taxon>
        <taxon>Clostridia</taxon>
        <taxon>Eubacteriales</taxon>
        <taxon>Clostridiaceae</taxon>
        <taxon>Clostridium</taxon>
    </lineage>
</organism>
<protein>
    <submittedName>
        <fullName evidence="1">Tautomerase family protein</fullName>
    </submittedName>
</protein>
<dbReference type="RefSeq" id="WP_216151116.1">
    <property type="nucleotide sequence ID" value="NZ_JAHLDV010000057.1"/>
</dbReference>
<evidence type="ECO:0000313" key="2">
    <source>
        <dbReference type="Proteomes" id="UP000776252"/>
    </source>
</evidence>
<comment type="caution">
    <text evidence="1">The sequence shown here is derived from an EMBL/GenBank/DDBJ whole genome shotgun (WGS) entry which is preliminary data.</text>
</comment>
<dbReference type="Proteomes" id="UP000776252">
    <property type="component" value="Unassembled WGS sequence"/>
</dbReference>
<evidence type="ECO:0000313" key="1">
    <source>
        <dbReference type="EMBL" id="MBU3161320.1"/>
    </source>
</evidence>
<name>A0ABS6BXK2_9CLOT</name>
<proteinExistence type="predicted"/>
<dbReference type="EMBL" id="JAHLDV010000057">
    <property type="protein sequence ID" value="MBU3161320.1"/>
    <property type="molecule type" value="Genomic_DNA"/>
</dbReference>